<dbReference type="Gene3D" id="2.130.10.10">
    <property type="entry name" value="YVTN repeat-like/Quinoprotein amine dehydrogenase"/>
    <property type="match status" value="3"/>
</dbReference>
<dbReference type="AlphaFoldDB" id="X6PAC4"/>
<feature type="transmembrane region" description="Helical" evidence="4">
    <location>
        <begin position="369"/>
        <end position="395"/>
    </location>
</feature>
<evidence type="ECO:0000313" key="5">
    <source>
        <dbReference type="EMBL" id="ETO35009.1"/>
    </source>
</evidence>
<accession>X6PAC4</accession>
<keyword evidence="1 3" id="KW-0853">WD repeat</keyword>
<keyword evidence="4" id="KW-0472">Membrane</keyword>
<feature type="repeat" description="WD" evidence="3">
    <location>
        <begin position="112"/>
        <end position="155"/>
    </location>
</feature>
<keyword evidence="6" id="KW-1185">Reference proteome</keyword>
<dbReference type="Proteomes" id="UP000023152">
    <property type="component" value="Unassembled WGS sequence"/>
</dbReference>
<dbReference type="InterPro" id="IPR015943">
    <property type="entry name" value="WD40/YVTN_repeat-like_dom_sf"/>
</dbReference>
<dbReference type="PROSITE" id="PS50082">
    <property type="entry name" value="WD_REPEATS_2"/>
    <property type="match status" value="6"/>
</dbReference>
<dbReference type="InterPro" id="IPR036322">
    <property type="entry name" value="WD40_repeat_dom_sf"/>
</dbReference>
<protein>
    <submittedName>
        <fullName evidence="5">Uncharacterized protein</fullName>
    </submittedName>
</protein>
<evidence type="ECO:0000256" key="1">
    <source>
        <dbReference type="ARBA" id="ARBA00022574"/>
    </source>
</evidence>
<dbReference type="InterPro" id="IPR019775">
    <property type="entry name" value="WD40_repeat_CS"/>
</dbReference>
<comment type="caution">
    <text evidence="5">The sequence shown here is derived from an EMBL/GenBank/DDBJ whole genome shotgun (WGS) entry which is preliminary data.</text>
</comment>
<name>X6PAC4_RETFI</name>
<organism evidence="5 6">
    <name type="scientific">Reticulomyxa filosa</name>
    <dbReference type="NCBI Taxonomy" id="46433"/>
    <lineage>
        <taxon>Eukaryota</taxon>
        <taxon>Sar</taxon>
        <taxon>Rhizaria</taxon>
        <taxon>Retaria</taxon>
        <taxon>Foraminifera</taxon>
        <taxon>Monothalamids</taxon>
        <taxon>Reticulomyxidae</taxon>
        <taxon>Reticulomyxa</taxon>
    </lineage>
</organism>
<dbReference type="EMBL" id="ASPP01002040">
    <property type="protein sequence ID" value="ETO35009.1"/>
    <property type="molecule type" value="Genomic_DNA"/>
</dbReference>
<evidence type="ECO:0000256" key="2">
    <source>
        <dbReference type="ARBA" id="ARBA00022737"/>
    </source>
</evidence>
<dbReference type="PRINTS" id="PR00320">
    <property type="entry name" value="GPROTEINBRPT"/>
</dbReference>
<keyword evidence="4" id="KW-0812">Transmembrane</keyword>
<dbReference type="PANTHER" id="PTHR19848">
    <property type="entry name" value="WD40 REPEAT PROTEIN"/>
    <property type="match status" value="1"/>
</dbReference>
<feature type="repeat" description="WD" evidence="3">
    <location>
        <begin position="188"/>
        <end position="214"/>
    </location>
</feature>
<dbReference type="CDD" id="cd00200">
    <property type="entry name" value="WD40"/>
    <property type="match status" value="1"/>
</dbReference>
<sequence length="420" mass="47686">KIAVLTLDTFSVSSKLLATFHGHTSYVYSIDCRTFDDCQFICSGSEDKTVRVWDIETNKQSQSFNIHSGSVYCVKFSPYHYRSSRRNVVCSSSSDNTISFWDTTNNRQLQLFNGHTLGVCAIEFSPFNGGRYLCSGSFDKSVRVWDIKTSKTLHVFNGHTDGVWCVDISPLQSNINNKASSAGIIGGNGYTICSGSFDKTIRMWDIETTKQLIIFEGHQDWVNSVKYGSNELGNIGGANTILSGSNDKSVRLWDIRSGKQIQEFCGHKHYVNVVEYSPFAMNNSMIGGSSNVICSGSFDKTIRFWDIRSNKKALYRIGGNNVIFCLKFFESKKKENTNKNNNDYGINLCYEAHDETTLNQIFFEISFDFSFYFIFLNFSTHLFYLLITVSFLCFVERIGACFQQKKILTLNSCNFKIIKF</sequence>
<dbReference type="InterPro" id="IPR001680">
    <property type="entry name" value="WD40_rpt"/>
</dbReference>
<dbReference type="PROSITE" id="PS50294">
    <property type="entry name" value="WD_REPEATS_REGION"/>
    <property type="match status" value="3"/>
</dbReference>
<dbReference type="SUPFAM" id="SSF50978">
    <property type="entry name" value="WD40 repeat-like"/>
    <property type="match status" value="1"/>
</dbReference>
<dbReference type="Pfam" id="PF00400">
    <property type="entry name" value="WD40"/>
    <property type="match status" value="6"/>
</dbReference>
<feature type="repeat" description="WD" evidence="3">
    <location>
        <begin position="20"/>
        <end position="63"/>
    </location>
</feature>
<feature type="repeat" description="WD" evidence="3">
    <location>
        <begin position="64"/>
        <end position="111"/>
    </location>
</feature>
<evidence type="ECO:0000256" key="3">
    <source>
        <dbReference type="PROSITE-ProRule" id="PRU00221"/>
    </source>
</evidence>
<feature type="repeat" description="WD" evidence="3">
    <location>
        <begin position="215"/>
        <end position="263"/>
    </location>
</feature>
<proteinExistence type="predicted"/>
<feature type="repeat" description="WD" evidence="3">
    <location>
        <begin position="264"/>
        <end position="315"/>
    </location>
</feature>
<dbReference type="PANTHER" id="PTHR19848:SF8">
    <property type="entry name" value="F-BOX AND WD REPEAT DOMAIN CONTAINING 7"/>
    <property type="match status" value="1"/>
</dbReference>
<dbReference type="InterPro" id="IPR020472">
    <property type="entry name" value="WD40_PAC1"/>
</dbReference>
<dbReference type="PROSITE" id="PS00678">
    <property type="entry name" value="WD_REPEATS_1"/>
    <property type="match status" value="5"/>
</dbReference>
<evidence type="ECO:0000256" key="4">
    <source>
        <dbReference type="SAM" id="Phobius"/>
    </source>
</evidence>
<dbReference type="SMART" id="SM00320">
    <property type="entry name" value="WD40"/>
    <property type="match status" value="6"/>
</dbReference>
<keyword evidence="4" id="KW-1133">Transmembrane helix</keyword>
<evidence type="ECO:0000313" key="6">
    <source>
        <dbReference type="Proteomes" id="UP000023152"/>
    </source>
</evidence>
<feature type="non-terminal residue" evidence="5">
    <location>
        <position position="1"/>
    </location>
</feature>
<keyword evidence="2" id="KW-0677">Repeat</keyword>
<reference evidence="5 6" key="1">
    <citation type="journal article" date="2013" name="Curr. Biol.">
        <title>The Genome of the Foraminiferan Reticulomyxa filosa.</title>
        <authorList>
            <person name="Glockner G."/>
            <person name="Hulsmann N."/>
            <person name="Schleicher M."/>
            <person name="Noegel A.A."/>
            <person name="Eichinger L."/>
            <person name="Gallinger C."/>
            <person name="Pawlowski J."/>
            <person name="Sierra R."/>
            <person name="Euteneuer U."/>
            <person name="Pillet L."/>
            <person name="Moustafa A."/>
            <person name="Platzer M."/>
            <person name="Groth M."/>
            <person name="Szafranski K."/>
            <person name="Schliwa M."/>
        </authorList>
    </citation>
    <scope>NUCLEOTIDE SEQUENCE [LARGE SCALE GENOMIC DNA]</scope>
</reference>
<gene>
    <name evidence="5" type="ORF">RFI_02064</name>
</gene>